<protein>
    <submittedName>
        <fullName evidence="1">Uncharacterized protein</fullName>
    </submittedName>
</protein>
<dbReference type="EMBL" id="JAAOMP010000034">
    <property type="protein sequence ID" value="MBU2759228.1"/>
    <property type="molecule type" value="Genomic_DNA"/>
</dbReference>
<organism evidence="1 2">
    <name type="scientific">Acidithiobacillus sulfurivorans</name>
    <dbReference type="NCBI Taxonomy" id="1958756"/>
    <lineage>
        <taxon>Bacteria</taxon>
        <taxon>Pseudomonadati</taxon>
        <taxon>Pseudomonadota</taxon>
        <taxon>Acidithiobacillia</taxon>
        <taxon>Acidithiobacillales</taxon>
        <taxon>Acidithiobacillaceae</taxon>
        <taxon>Acidithiobacillus</taxon>
    </lineage>
</organism>
<name>A0ABS5ZX56_9PROT</name>
<gene>
    <name evidence="1" type="ORF">HAP95_03435</name>
</gene>
<sequence>MTVFWGCVKTSNDLKNHPFSQTKSRSQVSGSDIYSDFHKSVLLGKVFFARLPNIFIDLFQGEFFQSIEPAELHQYGVVCRIVLQVVFFEFIEFIHPLEVHEHLFYAVRLSRLRHCGNYA</sequence>
<accession>A0ABS5ZX56</accession>
<dbReference type="RefSeq" id="WP_215882965.1">
    <property type="nucleotide sequence ID" value="NZ_JAAOMP010000034.1"/>
</dbReference>
<reference evidence="1 2" key="1">
    <citation type="journal article" date="2021" name="ISME J.">
        <title>Genomic evolution of the class Acidithiobacillia: deep-branching Proteobacteria living in extreme acidic conditions.</title>
        <authorList>
            <person name="Moya-Beltran A."/>
            <person name="Beard S."/>
            <person name="Rojas-Villalobos C."/>
            <person name="Issotta F."/>
            <person name="Gallardo Y."/>
            <person name="Ulloa R."/>
            <person name="Giaveno A."/>
            <person name="Degli Esposti M."/>
            <person name="Johnson D.B."/>
            <person name="Quatrini R."/>
        </authorList>
    </citation>
    <scope>NUCLEOTIDE SEQUENCE [LARGE SCALE GENOMIC DNA]</scope>
    <source>
        <strain evidence="1 2">RW2</strain>
    </source>
</reference>
<comment type="caution">
    <text evidence="1">The sequence shown here is derived from an EMBL/GenBank/DDBJ whole genome shotgun (WGS) entry which is preliminary data.</text>
</comment>
<evidence type="ECO:0000313" key="2">
    <source>
        <dbReference type="Proteomes" id="UP000755654"/>
    </source>
</evidence>
<dbReference type="Proteomes" id="UP000755654">
    <property type="component" value="Unassembled WGS sequence"/>
</dbReference>
<evidence type="ECO:0000313" key="1">
    <source>
        <dbReference type="EMBL" id="MBU2759228.1"/>
    </source>
</evidence>
<proteinExistence type="predicted"/>
<keyword evidence="2" id="KW-1185">Reference proteome</keyword>